<evidence type="ECO:0000256" key="2">
    <source>
        <dbReference type="ARBA" id="ARBA00022448"/>
    </source>
</evidence>
<dbReference type="InterPro" id="IPR058791">
    <property type="entry name" value="3HB_CusB"/>
</dbReference>
<dbReference type="Proteomes" id="UP000028702">
    <property type="component" value="Unassembled WGS sequence"/>
</dbReference>
<comment type="caution">
    <text evidence="9">The sequence shown here is derived from an EMBL/GenBank/DDBJ whole genome shotgun (WGS) entry which is preliminary data.</text>
</comment>
<evidence type="ECO:0000259" key="6">
    <source>
        <dbReference type="Pfam" id="PF25919"/>
    </source>
</evidence>
<dbReference type="Pfam" id="PF11604">
    <property type="entry name" value="CusF_Ec"/>
    <property type="match status" value="1"/>
</dbReference>
<dbReference type="Gene3D" id="2.40.50.320">
    <property type="entry name" value="Copper binding periplasmic protein CusF"/>
    <property type="match status" value="1"/>
</dbReference>
<evidence type="ECO:0000256" key="3">
    <source>
        <dbReference type="SAM" id="SignalP"/>
    </source>
</evidence>
<dbReference type="InterPro" id="IPR051909">
    <property type="entry name" value="MFP_Cation_Efflux"/>
</dbReference>
<dbReference type="GO" id="GO:0030288">
    <property type="term" value="C:outer membrane-bounded periplasmic space"/>
    <property type="evidence" value="ECO:0007669"/>
    <property type="project" value="TreeGrafter"/>
</dbReference>
<dbReference type="EMBL" id="BBIO01000039">
    <property type="protein sequence ID" value="GAK46869.1"/>
    <property type="molecule type" value="Genomic_DNA"/>
</dbReference>
<name>A0A081BFQ1_9HYPH</name>
<feature type="domain" description="Heavy metal binding" evidence="4">
    <location>
        <begin position="47"/>
        <end position="73"/>
    </location>
</feature>
<accession>A0A081BFQ1</accession>
<evidence type="ECO:0000256" key="1">
    <source>
        <dbReference type="ARBA" id="ARBA00009477"/>
    </source>
</evidence>
<dbReference type="GO" id="GO:0022857">
    <property type="term" value="F:transmembrane transporter activity"/>
    <property type="evidence" value="ECO:0007669"/>
    <property type="project" value="InterPro"/>
</dbReference>
<dbReference type="InterPro" id="IPR045800">
    <property type="entry name" value="HMBD"/>
</dbReference>
<reference evidence="9 10" key="1">
    <citation type="submission" date="2014-07" db="EMBL/GenBank/DDBJ databases">
        <title>Tepidicaulis marinum gen. nov., sp. nov., a novel marine bacterium denitrifying nitrate to nitrous oxide strictly under microaerobic conditions.</title>
        <authorList>
            <person name="Takeuchi M."/>
            <person name="Yamagishi T."/>
            <person name="Kamagata Y."/>
            <person name="Oshima K."/>
            <person name="Hattori M."/>
            <person name="Katayama T."/>
            <person name="Hanada S."/>
            <person name="Tamaki H."/>
            <person name="Marumo K."/>
            <person name="Maeda H."/>
            <person name="Nedachi M."/>
            <person name="Iwasaki W."/>
            <person name="Suwa Y."/>
            <person name="Sakata S."/>
        </authorList>
    </citation>
    <scope>NUCLEOTIDE SEQUENCE [LARGE SCALE GENOMIC DNA]</scope>
    <source>
        <strain evidence="9 10">MA2</strain>
    </source>
</reference>
<dbReference type="Gene3D" id="6.10.140.730">
    <property type="match status" value="1"/>
</dbReference>
<dbReference type="Pfam" id="PF25919">
    <property type="entry name" value="BSH_CusB"/>
    <property type="match status" value="1"/>
</dbReference>
<dbReference type="Pfam" id="PF25975">
    <property type="entry name" value="CzcB_C"/>
    <property type="match status" value="1"/>
</dbReference>
<feature type="domain" description="CusB-like three alpha-helical bundle" evidence="5">
    <location>
        <begin position="162"/>
        <end position="208"/>
    </location>
</feature>
<dbReference type="GO" id="GO:0060003">
    <property type="term" value="P:copper ion export"/>
    <property type="evidence" value="ECO:0007669"/>
    <property type="project" value="TreeGrafter"/>
</dbReference>
<dbReference type="PANTHER" id="PTHR30097">
    <property type="entry name" value="CATION EFFLUX SYSTEM PROTEIN CUSB"/>
    <property type="match status" value="1"/>
</dbReference>
<dbReference type="InterPro" id="IPR058649">
    <property type="entry name" value="CzcB_C"/>
</dbReference>
<evidence type="ECO:0000259" key="4">
    <source>
        <dbReference type="Pfam" id="PF19335"/>
    </source>
</evidence>
<dbReference type="Gene3D" id="2.40.30.170">
    <property type="match status" value="1"/>
</dbReference>
<dbReference type="NCBIfam" id="TIGR01730">
    <property type="entry name" value="RND_mfp"/>
    <property type="match status" value="1"/>
</dbReference>
<evidence type="ECO:0000259" key="8">
    <source>
        <dbReference type="Pfam" id="PF25975"/>
    </source>
</evidence>
<dbReference type="InterPro" id="IPR021647">
    <property type="entry name" value="CusF_Ec"/>
</dbReference>
<evidence type="ECO:0000259" key="7">
    <source>
        <dbReference type="Pfam" id="PF25954"/>
    </source>
</evidence>
<dbReference type="STRING" id="1333998.M2A_3368"/>
<evidence type="ECO:0000313" key="10">
    <source>
        <dbReference type="Proteomes" id="UP000028702"/>
    </source>
</evidence>
<dbReference type="InterPro" id="IPR058790">
    <property type="entry name" value="BSH_CusB"/>
</dbReference>
<dbReference type="Gene3D" id="2.40.50.100">
    <property type="match status" value="1"/>
</dbReference>
<dbReference type="Pfam" id="PF19335">
    <property type="entry name" value="HMBD"/>
    <property type="match status" value="1"/>
</dbReference>
<dbReference type="AlphaFoldDB" id="A0A081BFQ1"/>
<dbReference type="InterPro" id="IPR058792">
    <property type="entry name" value="Beta-barrel_RND_2"/>
</dbReference>
<evidence type="ECO:0000313" key="9">
    <source>
        <dbReference type="EMBL" id="GAK46869.1"/>
    </source>
</evidence>
<feature type="chain" id="PRO_5001755141" evidence="3">
    <location>
        <begin position="19"/>
        <end position="531"/>
    </location>
</feature>
<proteinExistence type="inferred from homology"/>
<feature type="signal peptide" evidence="3">
    <location>
        <begin position="1"/>
        <end position="18"/>
    </location>
</feature>
<dbReference type="GO" id="GO:0015679">
    <property type="term" value="P:plasma membrane copper ion transport"/>
    <property type="evidence" value="ECO:0007669"/>
    <property type="project" value="TreeGrafter"/>
</dbReference>
<keyword evidence="3" id="KW-0732">Signal</keyword>
<organism evidence="9 10">
    <name type="scientific">Tepidicaulis marinus</name>
    <dbReference type="NCBI Taxonomy" id="1333998"/>
    <lineage>
        <taxon>Bacteria</taxon>
        <taxon>Pseudomonadati</taxon>
        <taxon>Pseudomonadota</taxon>
        <taxon>Alphaproteobacteria</taxon>
        <taxon>Hyphomicrobiales</taxon>
        <taxon>Parvibaculaceae</taxon>
        <taxon>Tepidicaulis</taxon>
    </lineage>
</organism>
<feature type="domain" description="CusB-like beta-barrel" evidence="7">
    <location>
        <begin position="247"/>
        <end position="323"/>
    </location>
</feature>
<feature type="domain" description="CzcB-like C-terminal circularly permuted SH3-like" evidence="8">
    <location>
        <begin position="330"/>
        <end position="390"/>
    </location>
</feature>
<dbReference type="GO" id="GO:0016020">
    <property type="term" value="C:membrane"/>
    <property type="evidence" value="ECO:0007669"/>
    <property type="project" value="InterPro"/>
</dbReference>
<dbReference type="InterPro" id="IPR006143">
    <property type="entry name" value="RND_pump_MFP"/>
</dbReference>
<feature type="domain" description="CusB-like barrel-sandwich hybrid" evidence="6">
    <location>
        <begin position="128"/>
        <end position="242"/>
    </location>
</feature>
<dbReference type="PANTHER" id="PTHR30097:SF15">
    <property type="entry name" value="CATION EFFLUX SYSTEM PROTEIN CUSB"/>
    <property type="match status" value="1"/>
</dbReference>
<dbReference type="InterPro" id="IPR042230">
    <property type="entry name" value="CusF_sf"/>
</dbReference>
<protein>
    <submittedName>
        <fullName evidence="9">Conserved protein</fullName>
    </submittedName>
</protein>
<dbReference type="Pfam" id="PF25954">
    <property type="entry name" value="Beta-barrel_RND_2"/>
    <property type="match status" value="1"/>
</dbReference>
<evidence type="ECO:0000259" key="5">
    <source>
        <dbReference type="Pfam" id="PF25869"/>
    </source>
</evidence>
<keyword evidence="10" id="KW-1185">Reference proteome</keyword>
<comment type="similarity">
    <text evidence="1">Belongs to the membrane fusion protein (MFP) (TC 8.A.1) family.</text>
</comment>
<gene>
    <name evidence="9" type="ORF">M2A_3368</name>
</gene>
<dbReference type="eggNOG" id="COG0845">
    <property type="taxonomic scope" value="Bacteria"/>
</dbReference>
<dbReference type="SUPFAM" id="SSF111369">
    <property type="entry name" value="HlyD-like secretion proteins"/>
    <property type="match status" value="1"/>
</dbReference>
<dbReference type="Pfam" id="PF25869">
    <property type="entry name" value="3HB_CusB"/>
    <property type="match status" value="1"/>
</dbReference>
<dbReference type="FunFam" id="2.40.30.170:FF:000010">
    <property type="entry name" value="Efflux RND transporter periplasmic adaptor subunit"/>
    <property type="match status" value="1"/>
</dbReference>
<dbReference type="RefSeq" id="WP_045449900.1">
    <property type="nucleotide sequence ID" value="NZ_BBIO01000039.1"/>
</dbReference>
<keyword evidence="2" id="KW-0813">Transport</keyword>
<dbReference type="GO" id="GO:0046914">
    <property type="term" value="F:transition metal ion binding"/>
    <property type="evidence" value="ECO:0007669"/>
    <property type="project" value="TreeGrafter"/>
</dbReference>
<dbReference type="Gene3D" id="2.40.420.20">
    <property type="match status" value="1"/>
</dbReference>
<sequence>MNRTFIALCAGIAAASLAAGYGAGTWMGGSTGSAGSGAMQGEDEILYWVAPMDPNFRRDAPGKSPMGMDLIPVYADDDKDKSGEPALQISAAAVNNIGVRTAPVRRETLPFQVDTVGFIAPDEERLSSINVRTEGWIEELMVETAGEQVEKGQVLFRLYAPEILTAQREYLQAKRLGQSEMIAAGKERLVALGMSGIQIEELSQRRKVIRLVDVRAPRSGILLSLDVRQGSFVRPSDVTMRLADLSSVWVMADLFEATVGRVAAGQKAEVTLPSFPGKTWEGQVDYVYPMADPRTRTIPVRLRLENPDGLLKPAMFANVEIEGKPAMDTLTVPASALIRHSSQDRVIVALGEGRFRPTPVKAGLESGGRVQVLEGVSEGEEIVTAAQFLIDSEASLDPALLRMTSATSEDEMKNKMGKDMEEGTDGAMDMDMDMDMDMPANQTGSDTDAYETTASVLSVNSEARQVTLDHEPVAELGWPSMQMGFAVSEKVGLRGIEPGTKVHVRFRKSDMGYEIIALHPLSGMADEEDAE</sequence>